<evidence type="ECO:0000256" key="7">
    <source>
        <dbReference type="SAM" id="MobiDB-lite"/>
    </source>
</evidence>
<organism evidence="9 10">
    <name type="scientific">Brassica carinata</name>
    <name type="common">Ethiopian mustard</name>
    <name type="synonym">Abyssinian cabbage</name>
    <dbReference type="NCBI Taxonomy" id="52824"/>
    <lineage>
        <taxon>Eukaryota</taxon>
        <taxon>Viridiplantae</taxon>
        <taxon>Streptophyta</taxon>
        <taxon>Embryophyta</taxon>
        <taxon>Tracheophyta</taxon>
        <taxon>Spermatophyta</taxon>
        <taxon>Magnoliopsida</taxon>
        <taxon>eudicotyledons</taxon>
        <taxon>Gunneridae</taxon>
        <taxon>Pentapetalae</taxon>
        <taxon>rosids</taxon>
        <taxon>malvids</taxon>
        <taxon>Brassicales</taxon>
        <taxon>Brassicaceae</taxon>
        <taxon>Brassiceae</taxon>
        <taxon>Brassica</taxon>
    </lineage>
</organism>
<feature type="compositionally biased region" description="Basic and acidic residues" evidence="7">
    <location>
        <begin position="509"/>
        <end position="521"/>
    </location>
</feature>
<sequence>MDKEPDGVVVYANSHPNQENVSVLPPLDSVSRDEANGNTELLFTGENVEVKEYDVKECTNEVPVAMPLEDGDMEIAALGKDAKSVNKSAKTALKACRGSNKIRNTVPQPFALATEKRASSATRKVYPDGYSKVQSQATEVPRKPLQPKNKKLSDEEDSCSVASYAKSRTIVTAAPSFRSTERAEKRKEFYIKLEEKHQAMEAEKTQSEARNKEENDAALRQLRKSLMFKANPMPKFYHEGPPPKVELKKPPPTRAKSPELGRRQNKKEGNRRRHETRKTLIVISKEDPDDETAHNADQIINRCLFTGENVEVKEYDVKECTNEVPVAMPLEDGDMEIAALVSKTALKACRGSNKIRNTVPQPFALATEKRASSATRKVYPDGYSKVQSQATEVPRKPLQPKNKKLSDEEDSCSVASYAKSRTIVTAAPSFRSTERAEKRKEFYIKLEEKHQAMEAEKTQSEARNKEENDAALRQLRKSLMFKANPMPKFYHEGPPPKVELKKPPPTRAKSPELGRRQNKKEGNRRRHETRKTLIVISKEDPDDETAHNADQIINRFVTEEVNQNLEPGPEAAFTS</sequence>
<feature type="region of interest" description="Disordered" evidence="7">
    <location>
        <begin position="374"/>
        <end position="409"/>
    </location>
</feature>
<evidence type="ECO:0000259" key="8">
    <source>
        <dbReference type="Pfam" id="PF06886"/>
    </source>
</evidence>
<keyword evidence="6" id="KW-0175">Coiled coil</keyword>
<dbReference type="Proteomes" id="UP000886595">
    <property type="component" value="Unassembled WGS sequence"/>
</dbReference>
<proteinExistence type="inferred from homology"/>
<feature type="domain" description="TPX2 C-terminal" evidence="8">
    <location>
        <begin position="429"/>
        <end position="505"/>
    </location>
</feature>
<dbReference type="GO" id="GO:0005874">
    <property type="term" value="C:microtubule"/>
    <property type="evidence" value="ECO:0007669"/>
    <property type="project" value="UniProtKB-KW"/>
</dbReference>
<dbReference type="PANTHER" id="PTHR46372">
    <property type="entry name" value="PROTEIN WVD2-LIKE 3"/>
    <property type="match status" value="1"/>
</dbReference>
<dbReference type="EMBL" id="JAAMPC010000004">
    <property type="protein sequence ID" value="KAG2317349.1"/>
    <property type="molecule type" value="Genomic_DNA"/>
</dbReference>
<gene>
    <name evidence="9" type="ORF">Bca52824_020471</name>
</gene>
<comment type="similarity">
    <text evidence="2">Belongs to the TPX2 family.</text>
</comment>
<evidence type="ECO:0000256" key="2">
    <source>
        <dbReference type="ARBA" id="ARBA00005885"/>
    </source>
</evidence>
<feature type="coiled-coil region" evidence="6">
    <location>
        <begin position="443"/>
        <end position="470"/>
    </location>
</feature>
<keyword evidence="10" id="KW-1185">Reference proteome</keyword>
<feature type="region of interest" description="Disordered" evidence="7">
    <location>
        <begin position="116"/>
        <end position="157"/>
    </location>
</feature>
<evidence type="ECO:0000256" key="4">
    <source>
        <dbReference type="ARBA" id="ARBA00022701"/>
    </source>
</evidence>
<evidence type="ECO:0000313" key="10">
    <source>
        <dbReference type="Proteomes" id="UP000886595"/>
    </source>
</evidence>
<name>A0A8X8AYH0_BRACI</name>
<dbReference type="InterPro" id="IPR027329">
    <property type="entry name" value="TPX2_C"/>
</dbReference>
<dbReference type="InterPro" id="IPR044806">
    <property type="entry name" value="WVD2/WDL1-4"/>
</dbReference>
<feature type="region of interest" description="Disordered" evidence="7">
    <location>
        <begin position="232"/>
        <end position="279"/>
    </location>
</feature>
<feature type="coiled-coil region" evidence="6">
    <location>
        <begin position="190"/>
        <end position="217"/>
    </location>
</feature>
<dbReference type="Pfam" id="PF06886">
    <property type="entry name" value="TPX2"/>
    <property type="match status" value="2"/>
</dbReference>
<dbReference type="GO" id="GO:0008017">
    <property type="term" value="F:microtubule binding"/>
    <property type="evidence" value="ECO:0007669"/>
    <property type="project" value="InterPro"/>
</dbReference>
<evidence type="ECO:0000256" key="6">
    <source>
        <dbReference type="SAM" id="Coils"/>
    </source>
</evidence>
<dbReference type="AlphaFoldDB" id="A0A8X8AYH0"/>
<dbReference type="PANTHER" id="PTHR46372:SF2">
    <property type="entry name" value="PROTEIN WVD2-LIKE 3"/>
    <property type="match status" value="1"/>
</dbReference>
<evidence type="ECO:0000256" key="3">
    <source>
        <dbReference type="ARBA" id="ARBA00022490"/>
    </source>
</evidence>
<dbReference type="GO" id="GO:0000226">
    <property type="term" value="P:microtubule cytoskeleton organization"/>
    <property type="evidence" value="ECO:0007669"/>
    <property type="project" value="InterPro"/>
</dbReference>
<evidence type="ECO:0000256" key="1">
    <source>
        <dbReference type="ARBA" id="ARBA00004245"/>
    </source>
</evidence>
<comment type="caution">
    <text evidence="9">The sequence shown here is derived from an EMBL/GenBank/DDBJ whole genome shotgun (WGS) entry which is preliminary data.</text>
</comment>
<reference evidence="9 10" key="1">
    <citation type="submission" date="2020-02" db="EMBL/GenBank/DDBJ databases">
        <authorList>
            <person name="Ma Q."/>
            <person name="Huang Y."/>
            <person name="Song X."/>
            <person name="Pei D."/>
        </authorList>
    </citation>
    <scope>NUCLEOTIDE SEQUENCE [LARGE SCALE GENOMIC DNA]</scope>
    <source>
        <strain evidence="9">Sxm20200214</strain>
        <tissue evidence="9">Leaf</tissue>
    </source>
</reference>
<feature type="region of interest" description="Disordered" evidence="7">
    <location>
        <begin position="485"/>
        <end position="551"/>
    </location>
</feature>
<evidence type="ECO:0000256" key="5">
    <source>
        <dbReference type="ARBA" id="ARBA00023212"/>
    </source>
</evidence>
<dbReference type="OrthoDB" id="1925970at2759"/>
<keyword evidence="4" id="KW-0493">Microtubule</keyword>
<feature type="domain" description="TPX2 C-terminal" evidence="8">
    <location>
        <begin position="176"/>
        <end position="252"/>
    </location>
</feature>
<evidence type="ECO:0000313" key="9">
    <source>
        <dbReference type="EMBL" id="KAG2317349.1"/>
    </source>
</evidence>
<comment type="subcellular location">
    <subcellularLocation>
        <location evidence="1">Cytoplasm</location>
        <location evidence="1">Cytoskeleton</location>
    </subcellularLocation>
</comment>
<protein>
    <recommendedName>
        <fullName evidence="8">TPX2 C-terminal domain-containing protein</fullName>
    </recommendedName>
</protein>
<keyword evidence="3" id="KW-0963">Cytoplasm</keyword>
<keyword evidence="5" id="KW-0206">Cytoskeleton</keyword>
<accession>A0A8X8AYH0</accession>
<feature type="compositionally biased region" description="Basic and acidic residues" evidence="7">
    <location>
        <begin position="256"/>
        <end position="268"/>
    </location>
</feature>